<dbReference type="Pfam" id="PF00563">
    <property type="entry name" value="EAL"/>
    <property type="match status" value="1"/>
</dbReference>
<feature type="non-terminal residue" evidence="2">
    <location>
        <position position="1"/>
    </location>
</feature>
<dbReference type="EMBL" id="JABCLB010001317">
    <property type="protein sequence ID" value="NMU83976.1"/>
    <property type="molecule type" value="Genomic_DNA"/>
</dbReference>
<dbReference type="AlphaFoldDB" id="A0A7Y0XCM9"/>
<dbReference type="CDD" id="cd01948">
    <property type="entry name" value="EAL"/>
    <property type="match status" value="1"/>
</dbReference>
<feature type="non-terminal residue" evidence="2">
    <location>
        <position position="82"/>
    </location>
</feature>
<evidence type="ECO:0000259" key="1">
    <source>
        <dbReference type="PROSITE" id="PS50883"/>
    </source>
</evidence>
<comment type="caution">
    <text evidence="2">The sequence shown here is derived from an EMBL/GenBank/DDBJ whole genome shotgun (WGS) entry which is preliminary data.</text>
</comment>
<dbReference type="InterPro" id="IPR001633">
    <property type="entry name" value="EAL_dom"/>
</dbReference>
<evidence type="ECO:0000313" key="3">
    <source>
        <dbReference type="Proteomes" id="UP000518904"/>
    </source>
</evidence>
<dbReference type="PROSITE" id="PS50883">
    <property type="entry name" value="EAL"/>
    <property type="match status" value="1"/>
</dbReference>
<organism evidence="2 3">
    <name type="scientific">Vibrio parahaemolyticus</name>
    <dbReference type="NCBI Taxonomy" id="670"/>
    <lineage>
        <taxon>Bacteria</taxon>
        <taxon>Pseudomonadati</taxon>
        <taxon>Pseudomonadota</taxon>
        <taxon>Gammaproteobacteria</taxon>
        <taxon>Vibrionales</taxon>
        <taxon>Vibrionaceae</taxon>
        <taxon>Vibrio</taxon>
    </lineage>
</organism>
<dbReference type="PANTHER" id="PTHR33121">
    <property type="entry name" value="CYCLIC DI-GMP PHOSPHODIESTERASE PDEF"/>
    <property type="match status" value="1"/>
</dbReference>
<dbReference type="Gene3D" id="3.20.20.450">
    <property type="entry name" value="EAL domain"/>
    <property type="match status" value="1"/>
</dbReference>
<dbReference type="GO" id="GO:0071111">
    <property type="term" value="F:cyclic-guanylate-specific phosphodiesterase activity"/>
    <property type="evidence" value="ECO:0007669"/>
    <property type="project" value="InterPro"/>
</dbReference>
<dbReference type="PANTHER" id="PTHR33121:SF70">
    <property type="entry name" value="SIGNALING PROTEIN YKOW"/>
    <property type="match status" value="1"/>
</dbReference>
<protein>
    <submittedName>
        <fullName evidence="2">EAL domain-containing protein</fullName>
    </submittedName>
</protein>
<dbReference type="Proteomes" id="UP000518904">
    <property type="component" value="Unassembled WGS sequence"/>
</dbReference>
<proteinExistence type="predicted"/>
<feature type="domain" description="EAL" evidence="1">
    <location>
        <begin position="1"/>
        <end position="82"/>
    </location>
</feature>
<dbReference type="InterPro" id="IPR035919">
    <property type="entry name" value="EAL_sf"/>
</dbReference>
<dbReference type="InterPro" id="IPR050706">
    <property type="entry name" value="Cyclic-di-GMP_PDE-like"/>
</dbReference>
<gene>
    <name evidence="2" type="ORF">HKB16_13895</name>
</gene>
<evidence type="ECO:0000313" key="2">
    <source>
        <dbReference type="EMBL" id="NMU83976.1"/>
    </source>
</evidence>
<accession>A0A7Y0XCM9</accession>
<dbReference type="SUPFAM" id="SSF141868">
    <property type="entry name" value="EAL domain-like"/>
    <property type="match status" value="1"/>
</dbReference>
<sequence length="82" mass="8929">IVDLVSGTVCGAEALARWHSDSGMVSPLDFIPIAEESGMIKAIGQQILLQACRDTYQAIESKQWPSDFQLHVNISVNQLSCP</sequence>
<name>A0A7Y0XCM9_VIBPH</name>
<reference evidence="2 3" key="1">
    <citation type="submission" date="2020-04" db="EMBL/GenBank/DDBJ databases">
        <title>Whole-genome sequencing of Vibrio spp. from China reveals different genetic environments of blaCTX-M-14 among diverse lineages.</title>
        <authorList>
            <person name="Zheng Z."/>
            <person name="Ye L."/>
            <person name="Chen S."/>
        </authorList>
    </citation>
    <scope>NUCLEOTIDE SEQUENCE [LARGE SCALE GENOMIC DNA]</scope>
    <source>
        <strain evidence="2 3">Vb0551</strain>
    </source>
</reference>